<evidence type="ECO:0000256" key="2">
    <source>
        <dbReference type="SAM" id="SignalP"/>
    </source>
</evidence>
<dbReference type="EMBL" id="JAGKHQ010000002">
    <property type="protein sequence ID" value="KAG7522655.1"/>
    <property type="molecule type" value="Genomic_DNA"/>
</dbReference>
<dbReference type="GO" id="GO:0008083">
    <property type="term" value="F:growth factor activity"/>
    <property type="evidence" value="ECO:0007669"/>
    <property type="project" value="InterPro"/>
</dbReference>
<keyword evidence="4" id="KW-1185">Reference proteome</keyword>
<dbReference type="AlphaFoldDB" id="A0AAV6SZW8"/>
<dbReference type="InterPro" id="IPR002209">
    <property type="entry name" value="Fibroblast_GF_fam"/>
</dbReference>
<protein>
    <submittedName>
        <fullName evidence="3">Fibroblast growth factor 23-like</fullName>
    </submittedName>
</protein>
<feature type="chain" id="PRO_5043820781" evidence="2">
    <location>
        <begin position="23"/>
        <end position="228"/>
    </location>
</feature>
<name>A0AAV6SZW8_SOLSE</name>
<dbReference type="Proteomes" id="UP000693946">
    <property type="component" value="Linkage Group LG10"/>
</dbReference>
<gene>
    <name evidence="3" type="ORF">JOB18_027632</name>
</gene>
<accession>A0AAV6SZW8</accession>
<sequence length="228" mass="25794">MRPAFFSLTLTACVCVSVMVDCRPRVQDTEHLPHHHHQHIGGASADTGHFYSELSGSIKRVHRKYLVVLPVTTDTSNIVSIFDLRRQRYLCMNLKKELYVSRHMDKEDCLFQLLSHYDTFYPASGGKLLKLERTKDSSALLHRFPGPLVKRQRRSEEVNPSDPLRTHTLPSHSAKDHKEESLGQPEQDQAGAVSKQTINSCDDPLRVLHSNGPVSPVKTNIADQAEHE</sequence>
<feature type="signal peptide" evidence="2">
    <location>
        <begin position="1"/>
        <end position="22"/>
    </location>
</feature>
<evidence type="ECO:0000313" key="4">
    <source>
        <dbReference type="Proteomes" id="UP000693946"/>
    </source>
</evidence>
<comment type="caution">
    <text evidence="3">The sequence shown here is derived from an EMBL/GenBank/DDBJ whole genome shotgun (WGS) entry which is preliminary data.</text>
</comment>
<feature type="region of interest" description="Disordered" evidence="1">
    <location>
        <begin position="150"/>
        <end position="228"/>
    </location>
</feature>
<evidence type="ECO:0000313" key="3">
    <source>
        <dbReference type="EMBL" id="KAG7522655.1"/>
    </source>
</evidence>
<evidence type="ECO:0000256" key="1">
    <source>
        <dbReference type="SAM" id="MobiDB-lite"/>
    </source>
</evidence>
<proteinExistence type="predicted"/>
<dbReference type="Pfam" id="PF00167">
    <property type="entry name" value="FGF"/>
    <property type="match status" value="1"/>
</dbReference>
<organism evidence="3 4">
    <name type="scientific">Solea senegalensis</name>
    <name type="common">Senegalese sole</name>
    <dbReference type="NCBI Taxonomy" id="28829"/>
    <lineage>
        <taxon>Eukaryota</taxon>
        <taxon>Metazoa</taxon>
        <taxon>Chordata</taxon>
        <taxon>Craniata</taxon>
        <taxon>Vertebrata</taxon>
        <taxon>Euteleostomi</taxon>
        <taxon>Actinopterygii</taxon>
        <taxon>Neopterygii</taxon>
        <taxon>Teleostei</taxon>
        <taxon>Neoteleostei</taxon>
        <taxon>Acanthomorphata</taxon>
        <taxon>Carangaria</taxon>
        <taxon>Pleuronectiformes</taxon>
        <taxon>Pleuronectoidei</taxon>
        <taxon>Soleidae</taxon>
        <taxon>Solea</taxon>
    </lineage>
</organism>
<reference evidence="3 4" key="1">
    <citation type="journal article" date="2021" name="Sci. Rep.">
        <title>Chromosome anchoring in Senegalese sole (Solea senegalensis) reveals sex-associated markers and genome rearrangements in flatfish.</title>
        <authorList>
            <person name="Guerrero-Cozar I."/>
            <person name="Gomez-Garrido J."/>
            <person name="Berbel C."/>
            <person name="Martinez-Blanch J.F."/>
            <person name="Alioto T."/>
            <person name="Claros M.G."/>
            <person name="Gagnaire P.A."/>
            <person name="Manchado M."/>
        </authorList>
    </citation>
    <scope>NUCLEOTIDE SEQUENCE [LARGE SCALE GENOMIC DNA]</scope>
    <source>
        <strain evidence="3">Sse05_10M</strain>
    </source>
</reference>
<keyword evidence="2" id="KW-0732">Signal</keyword>